<proteinExistence type="predicted"/>
<evidence type="ECO:0000256" key="1">
    <source>
        <dbReference type="SAM" id="MobiDB-lite"/>
    </source>
</evidence>
<dbReference type="Gene3D" id="3.20.20.370">
    <property type="entry name" value="Glycoside hydrolase/deacetylase"/>
    <property type="match status" value="1"/>
</dbReference>
<dbReference type="PANTHER" id="PTHR30105:SF2">
    <property type="entry name" value="DIVERGENT POLYSACCHARIDE DEACETYLASE SUPERFAMILY"/>
    <property type="match status" value="1"/>
</dbReference>
<dbReference type="RefSeq" id="WP_214297204.1">
    <property type="nucleotide sequence ID" value="NZ_JAHDYS010000005.1"/>
</dbReference>
<protein>
    <submittedName>
        <fullName evidence="3">Divergent polysaccharide deacetylase family protein</fullName>
    </submittedName>
</protein>
<comment type="caution">
    <text evidence="3">The sequence shown here is derived from an EMBL/GenBank/DDBJ whole genome shotgun (WGS) entry which is preliminary data.</text>
</comment>
<evidence type="ECO:0000313" key="4">
    <source>
        <dbReference type="Proteomes" id="UP000784128"/>
    </source>
</evidence>
<organism evidence="3 4">
    <name type="scientific">Pelotalea chapellei</name>
    <dbReference type="NCBI Taxonomy" id="44671"/>
    <lineage>
        <taxon>Bacteria</taxon>
        <taxon>Pseudomonadati</taxon>
        <taxon>Thermodesulfobacteriota</taxon>
        <taxon>Desulfuromonadia</taxon>
        <taxon>Geobacterales</taxon>
        <taxon>Geobacteraceae</taxon>
        <taxon>Pelotalea</taxon>
    </lineage>
</organism>
<sequence>MTKPRPNRFKRSRGGSTYAVLGILAAVLLAVAGYFLFAPRAKELKNPQPSPSVVFHSPLPAKPDTTHEWYSSAHEAPLHHKNVHSPEKPGSLSDRKQHQTGIGKLAVIIDDMGSSMQEAHALAHIGVPLTFSIIPGLRSYQEVASYAAKGGLVETMIHIPMQPKGWPQRRLEGNGLLVSMTDTEIKERLEAFMRDIPQAVGANNHMGSEFTEHNDKMQPVLEVLKNKGLFFIDSATSSRSVGLQLSRGMGERSARRSVFLDNEQNVQYITSQLNQAVRLAKKNGEAIAICHPHTATIKALAAVLPGLEGQGITLVRASQLVK</sequence>
<feature type="transmembrane region" description="Helical" evidence="2">
    <location>
        <begin position="18"/>
        <end position="37"/>
    </location>
</feature>
<dbReference type="InterPro" id="IPR011330">
    <property type="entry name" value="Glyco_hydro/deAcase_b/a-brl"/>
</dbReference>
<dbReference type="Pfam" id="PF04748">
    <property type="entry name" value="Polysacc_deac_2"/>
    <property type="match status" value="1"/>
</dbReference>
<dbReference type="SUPFAM" id="SSF88713">
    <property type="entry name" value="Glycoside hydrolase/deacetylase"/>
    <property type="match status" value="1"/>
</dbReference>
<name>A0ABS5U711_9BACT</name>
<accession>A0ABS5U711</accession>
<dbReference type="CDD" id="cd10936">
    <property type="entry name" value="CE4_DAC2"/>
    <property type="match status" value="1"/>
</dbReference>
<feature type="region of interest" description="Disordered" evidence="1">
    <location>
        <begin position="76"/>
        <end position="97"/>
    </location>
</feature>
<gene>
    <name evidence="3" type="ORF">KJB30_06610</name>
</gene>
<evidence type="ECO:0000313" key="3">
    <source>
        <dbReference type="EMBL" id="MBT1071446.1"/>
    </source>
</evidence>
<keyword evidence="2" id="KW-0472">Membrane</keyword>
<reference evidence="3 4" key="1">
    <citation type="submission" date="2021-05" db="EMBL/GenBank/DDBJ databases">
        <title>The draft genome of Geobacter chapellei DSM 13688.</title>
        <authorList>
            <person name="Xu Z."/>
            <person name="Masuda Y."/>
            <person name="Itoh H."/>
            <person name="Senoo K."/>
        </authorList>
    </citation>
    <scope>NUCLEOTIDE SEQUENCE [LARGE SCALE GENOMIC DNA]</scope>
    <source>
        <strain evidence="3 4">DSM 13688</strain>
    </source>
</reference>
<dbReference type="InterPro" id="IPR006837">
    <property type="entry name" value="Divergent_DAC"/>
</dbReference>
<dbReference type="Proteomes" id="UP000784128">
    <property type="component" value="Unassembled WGS sequence"/>
</dbReference>
<evidence type="ECO:0000256" key="2">
    <source>
        <dbReference type="SAM" id="Phobius"/>
    </source>
</evidence>
<keyword evidence="2" id="KW-1133">Transmembrane helix</keyword>
<keyword evidence="4" id="KW-1185">Reference proteome</keyword>
<dbReference type="PANTHER" id="PTHR30105">
    <property type="entry name" value="UNCHARACTERIZED YIBQ-RELATED"/>
    <property type="match status" value="1"/>
</dbReference>
<keyword evidence="2" id="KW-0812">Transmembrane</keyword>
<dbReference type="EMBL" id="JAHDYS010000005">
    <property type="protein sequence ID" value="MBT1071446.1"/>
    <property type="molecule type" value="Genomic_DNA"/>
</dbReference>